<sequence>MNFSISSLFITLCVSLVLIALFNFILTHEKGYRLFRADLLFVLVVITCFRLFLPFELPFTKTIALPSIMNPIMSFLNYEIFHQLKVSHILIVIWLIGVLIGVGRYVQNIILAKKLEAKIIQNSHCFKVSEFLDCFIYPDYDVYVTKYVPSPMVFGFKKCILIPEISFTEHELSNILNHEMQHLKQHDILFKQVTSILTILYWWFPPIYWLQKCINFYIEVRADEKVTESLNPIDALDYAETLINVQKKIQFADSIISNDISAYLIGESNSILSYRVNYLLNKQIKQKTNKFLLFFLFLLPILTNSIIFEAYYENPKNLNDTLSEQDLLNKNYLIQHKDGTYSLCNGKESFFIDNPKSLIESGIKVVKE</sequence>
<feature type="transmembrane region" description="Helical" evidence="1">
    <location>
        <begin position="38"/>
        <end position="55"/>
    </location>
</feature>
<protein>
    <recommendedName>
        <fullName evidence="2">Peptidase M56 domain-containing protein</fullName>
    </recommendedName>
</protein>
<feature type="transmembrane region" description="Helical" evidence="1">
    <location>
        <begin position="86"/>
        <end position="106"/>
    </location>
</feature>
<feature type="domain" description="Peptidase M56" evidence="2">
    <location>
        <begin position="77"/>
        <end position="251"/>
    </location>
</feature>
<comment type="caution">
    <text evidence="3">The sequence shown here is derived from an EMBL/GenBank/DDBJ whole genome shotgun (WGS) entry which is preliminary data.</text>
</comment>
<dbReference type="Pfam" id="PF05569">
    <property type="entry name" value="Peptidase_M56"/>
    <property type="match status" value="1"/>
</dbReference>
<dbReference type="InterPro" id="IPR052173">
    <property type="entry name" value="Beta-lactam_resp_regulator"/>
</dbReference>
<dbReference type="EMBL" id="QRYQ01000003">
    <property type="protein sequence ID" value="RGU93239.1"/>
    <property type="molecule type" value="Genomic_DNA"/>
</dbReference>
<feature type="transmembrane region" description="Helical" evidence="1">
    <location>
        <begin position="291"/>
        <end position="312"/>
    </location>
</feature>
<keyword evidence="1" id="KW-0472">Membrane</keyword>
<feature type="transmembrane region" description="Helical" evidence="1">
    <location>
        <begin position="6"/>
        <end position="26"/>
    </location>
</feature>
<proteinExistence type="predicted"/>
<dbReference type="CDD" id="cd07341">
    <property type="entry name" value="M56_BlaR1_MecR1_like"/>
    <property type="match status" value="1"/>
</dbReference>
<reference evidence="3 4" key="1">
    <citation type="submission" date="2018-08" db="EMBL/GenBank/DDBJ databases">
        <title>A genome reference for cultivated species of the human gut microbiota.</title>
        <authorList>
            <person name="Zou Y."/>
            <person name="Xue W."/>
            <person name="Luo G."/>
        </authorList>
    </citation>
    <scope>NUCLEOTIDE SEQUENCE [LARGE SCALE GENOMIC DNA]</scope>
    <source>
        <strain evidence="3 4">AF15-20</strain>
    </source>
</reference>
<dbReference type="PANTHER" id="PTHR34978">
    <property type="entry name" value="POSSIBLE SENSOR-TRANSDUCER PROTEIN BLAR"/>
    <property type="match status" value="1"/>
</dbReference>
<gene>
    <name evidence="3" type="ORF">DWW32_02610</name>
</gene>
<dbReference type="AlphaFoldDB" id="A0A395WDN4"/>
<evidence type="ECO:0000313" key="4">
    <source>
        <dbReference type="Proteomes" id="UP000265489"/>
    </source>
</evidence>
<name>A0A395WDN4_9FIRM</name>
<keyword evidence="1" id="KW-1133">Transmembrane helix</keyword>
<keyword evidence="1" id="KW-0812">Transmembrane</keyword>
<dbReference type="Proteomes" id="UP000265489">
    <property type="component" value="Unassembled WGS sequence"/>
</dbReference>
<evidence type="ECO:0000259" key="2">
    <source>
        <dbReference type="Pfam" id="PF05569"/>
    </source>
</evidence>
<dbReference type="InterPro" id="IPR008756">
    <property type="entry name" value="Peptidase_M56"/>
</dbReference>
<organism evidence="3 4">
    <name type="scientific">Holdemanella biformis</name>
    <dbReference type="NCBI Taxonomy" id="1735"/>
    <lineage>
        <taxon>Bacteria</taxon>
        <taxon>Bacillati</taxon>
        <taxon>Bacillota</taxon>
        <taxon>Erysipelotrichia</taxon>
        <taxon>Erysipelotrichales</taxon>
        <taxon>Erysipelotrichaceae</taxon>
        <taxon>Holdemanella</taxon>
    </lineage>
</organism>
<accession>A0A395WDN4</accession>
<dbReference type="PANTHER" id="PTHR34978:SF3">
    <property type="entry name" value="SLR0241 PROTEIN"/>
    <property type="match status" value="1"/>
</dbReference>
<evidence type="ECO:0000313" key="3">
    <source>
        <dbReference type="EMBL" id="RGU93239.1"/>
    </source>
</evidence>
<evidence type="ECO:0000256" key="1">
    <source>
        <dbReference type="SAM" id="Phobius"/>
    </source>
</evidence>